<evidence type="ECO:0000313" key="1">
    <source>
        <dbReference type="EMBL" id="RMZ96682.1"/>
    </source>
</evidence>
<protein>
    <submittedName>
        <fullName evidence="1">Uncharacterized protein</fullName>
    </submittedName>
</protein>
<dbReference type="AlphaFoldDB" id="A0A3M7PCA3"/>
<evidence type="ECO:0000313" key="2">
    <source>
        <dbReference type="Proteomes" id="UP000276133"/>
    </source>
</evidence>
<proteinExistence type="predicted"/>
<accession>A0A3M7PCA3</accession>
<sequence>MALVPLYAFFPRLFLNSSSTLLQLFQWGKEKSRKS</sequence>
<dbReference type="EMBL" id="REGN01011975">
    <property type="protein sequence ID" value="RMZ96682.1"/>
    <property type="molecule type" value="Genomic_DNA"/>
</dbReference>
<comment type="caution">
    <text evidence="1">The sequence shown here is derived from an EMBL/GenBank/DDBJ whole genome shotgun (WGS) entry which is preliminary data.</text>
</comment>
<dbReference type="Proteomes" id="UP000276133">
    <property type="component" value="Unassembled WGS sequence"/>
</dbReference>
<keyword evidence="2" id="KW-1185">Reference proteome</keyword>
<name>A0A3M7PCA3_BRAPC</name>
<reference evidence="1 2" key="1">
    <citation type="journal article" date="2018" name="Sci. Rep.">
        <title>Genomic signatures of local adaptation to the degree of environmental predictability in rotifers.</title>
        <authorList>
            <person name="Franch-Gras L."/>
            <person name="Hahn C."/>
            <person name="Garcia-Roger E.M."/>
            <person name="Carmona M.J."/>
            <person name="Serra M."/>
            <person name="Gomez A."/>
        </authorList>
    </citation>
    <scope>NUCLEOTIDE SEQUENCE [LARGE SCALE GENOMIC DNA]</scope>
    <source>
        <strain evidence="1">HYR1</strain>
    </source>
</reference>
<organism evidence="1 2">
    <name type="scientific">Brachionus plicatilis</name>
    <name type="common">Marine rotifer</name>
    <name type="synonym">Brachionus muelleri</name>
    <dbReference type="NCBI Taxonomy" id="10195"/>
    <lineage>
        <taxon>Eukaryota</taxon>
        <taxon>Metazoa</taxon>
        <taxon>Spiralia</taxon>
        <taxon>Gnathifera</taxon>
        <taxon>Rotifera</taxon>
        <taxon>Eurotatoria</taxon>
        <taxon>Monogononta</taxon>
        <taxon>Pseudotrocha</taxon>
        <taxon>Ploima</taxon>
        <taxon>Brachionidae</taxon>
        <taxon>Brachionus</taxon>
    </lineage>
</organism>
<gene>
    <name evidence="1" type="ORF">BpHYR1_004611</name>
</gene>